<evidence type="ECO:0000313" key="1">
    <source>
        <dbReference type="EMBL" id="KAJ8885217.1"/>
    </source>
</evidence>
<dbReference type="Proteomes" id="UP001159363">
    <property type="component" value="Chromosome X"/>
</dbReference>
<reference evidence="1 2" key="1">
    <citation type="submission" date="2023-02" db="EMBL/GenBank/DDBJ databases">
        <title>LHISI_Scaffold_Assembly.</title>
        <authorList>
            <person name="Stuart O.P."/>
            <person name="Cleave R."/>
            <person name="Magrath M.J.L."/>
            <person name="Mikheyev A.S."/>
        </authorList>
    </citation>
    <scope>NUCLEOTIDE SEQUENCE [LARGE SCALE GENOMIC DNA]</scope>
    <source>
        <strain evidence="1">Daus_M_001</strain>
        <tissue evidence="1">Leg muscle</tissue>
    </source>
</reference>
<protein>
    <submittedName>
        <fullName evidence="1">Uncharacterized protein</fullName>
    </submittedName>
</protein>
<sequence>MESHYSRRDSPNQRFLSPDLNVSKMYRAVLDAYVDEDHTPPVSGQWYHKLFKKEFKLSVGQPRTGMCSSCNLLKTKIDGAEKEEERGNFRMQLELPSSAG</sequence>
<accession>A0ABQ9HLV9</accession>
<dbReference type="EMBL" id="JARBHB010000004">
    <property type="protein sequence ID" value="KAJ8885217.1"/>
    <property type="molecule type" value="Genomic_DNA"/>
</dbReference>
<name>A0ABQ9HLV9_9NEOP</name>
<evidence type="ECO:0000313" key="2">
    <source>
        <dbReference type="Proteomes" id="UP001159363"/>
    </source>
</evidence>
<organism evidence="1 2">
    <name type="scientific">Dryococelus australis</name>
    <dbReference type="NCBI Taxonomy" id="614101"/>
    <lineage>
        <taxon>Eukaryota</taxon>
        <taxon>Metazoa</taxon>
        <taxon>Ecdysozoa</taxon>
        <taxon>Arthropoda</taxon>
        <taxon>Hexapoda</taxon>
        <taxon>Insecta</taxon>
        <taxon>Pterygota</taxon>
        <taxon>Neoptera</taxon>
        <taxon>Polyneoptera</taxon>
        <taxon>Phasmatodea</taxon>
        <taxon>Verophasmatodea</taxon>
        <taxon>Anareolatae</taxon>
        <taxon>Phasmatidae</taxon>
        <taxon>Eurycanthinae</taxon>
        <taxon>Dryococelus</taxon>
    </lineage>
</organism>
<comment type="caution">
    <text evidence="1">The sequence shown here is derived from an EMBL/GenBank/DDBJ whole genome shotgun (WGS) entry which is preliminary data.</text>
</comment>
<keyword evidence="2" id="KW-1185">Reference proteome</keyword>
<gene>
    <name evidence="1" type="ORF">PR048_011413</name>
</gene>
<proteinExistence type="predicted"/>